<dbReference type="OMA" id="HECKEAV"/>
<accession>A0A251VGE6</accession>
<sequence length="567" mass="66023">MVSESFVGGQYRNTDRPTMFSIGSGPLHNELISWIKKGDPLSPFLFLLVMEALSSIFYKAGLERFLKDIQAPKDGPIISHLFYADYALILGEWDRDNVTNVARCLRIFYLCSGLKINLHKSNLYRLGVENGDIKDMANVIGCNTGNIPLSYLGITVGANMNRINNWDPIVEVFDKRLSVWKAKTMFIGGRLTFINSVLESLPIYYFSFYKALVGIIKNLEAKMRKFLWVGSNDNSKMNWVAWDWVTWPKKKRGLGISRLKEVNEALLYKWGWRYRVETQSLWRKVYAGCWNNIVKLVSKLNLNGKRLNRVILGKVGNGDDIRFWIDTWMGDLPFAERWPHLFTLESFKSCRVSERIDSGQGNGVFAWNLVRHPETDTELKEWHECKEAVNMVRLSNDRDSWIWNINGQDGFSVNSVKKTLIHDRGNNQLPNFKWCKWVPIKCNIMAWRGNLDRLAAKVNLRRRNVEIASVMCPFCDEYEESVDHLFTACSVAIRVWTAINVWCKIPPIFAFEFKDLLDTQKFFPWGEKCKKDHQWTDYYLVLVYMEKQERVGFQADQEKLRDNQLSC</sequence>
<dbReference type="PANTHER" id="PTHR33116">
    <property type="entry name" value="REVERSE TRANSCRIPTASE ZINC-BINDING DOMAIN-CONTAINING PROTEIN-RELATED-RELATED"/>
    <property type="match status" value="1"/>
</dbReference>
<evidence type="ECO:0000259" key="1">
    <source>
        <dbReference type="PROSITE" id="PS50878"/>
    </source>
</evidence>
<dbReference type="STRING" id="4232.A0A251VGE6"/>
<dbReference type="PANTHER" id="PTHR33116:SF78">
    <property type="entry name" value="OS12G0587133 PROTEIN"/>
    <property type="match status" value="1"/>
</dbReference>
<gene>
    <name evidence="2" type="ORF">HannXRQ_Chr02g0046591</name>
</gene>
<organism evidence="2 3">
    <name type="scientific">Helianthus annuus</name>
    <name type="common">Common sunflower</name>
    <dbReference type="NCBI Taxonomy" id="4232"/>
    <lineage>
        <taxon>Eukaryota</taxon>
        <taxon>Viridiplantae</taxon>
        <taxon>Streptophyta</taxon>
        <taxon>Embryophyta</taxon>
        <taxon>Tracheophyta</taxon>
        <taxon>Spermatophyta</taxon>
        <taxon>Magnoliopsida</taxon>
        <taxon>eudicotyledons</taxon>
        <taxon>Gunneridae</taxon>
        <taxon>Pentapetalae</taxon>
        <taxon>asterids</taxon>
        <taxon>campanulids</taxon>
        <taxon>Asterales</taxon>
        <taxon>Asteraceae</taxon>
        <taxon>Asteroideae</taxon>
        <taxon>Heliantheae alliance</taxon>
        <taxon>Heliantheae</taxon>
        <taxon>Helianthus</taxon>
    </lineage>
</organism>
<dbReference type="Pfam" id="PF13966">
    <property type="entry name" value="zf-RVT"/>
    <property type="match status" value="1"/>
</dbReference>
<dbReference type="EMBL" id="CM007891">
    <property type="protein sequence ID" value="OTG34504.1"/>
    <property type="molecule type" value="Genomic_DNA"/>
</dbReference>
<proteinExistence type="predicted"/>
<dbReference type="AlphaFoldDB" id="A0A251VGE6"/>
<keyword evidence="3" id="KW-1185">Reference proteome</keyword>
<dbReference type="InterPro" id="IPR000477">
    <property type="entry name" value="RT_dom"/>
</dbReference>
<reference evidence="3" key="1">
    <citation type="journal article" date="2017" name="Nature">
        <title>The sunflower genome provides insights into oil metabolism, flowering and Asterid evolution.</title>
        <authorList>
            <person name="Badouin H."/>
            <person name="Gouzy J."/>
            <person name="Grassa C.J."/>
            <person name="Murat F."/>
            <person name="Staton S.E."/>
            <person name="Cottret L."/>
            <person name="Lelandais-Briere C."/>
            <person name="Owens G.L."/>
            <person name="Carrere S."/>
            <person name="Mayjonade B."/>
            <person name="Legrand L."/>
            <person name="Gill N."/>
            <person name="Kane N.C."/>
            <person name="Bowers J.E."/>
            <person name="Hubner S."/>
            <person name="Bellec A."/>
            <person name="Berard A."/>
            <person name="Berges H."/>
            <person name="Blanchet N."/>
            <person name="Boniface M.C."/>
            <person name="Brunel D."/>
            <person name="Catrice O."/>
            <person name="Chaidir N."/>
            <person name="Claudel C."/>
            <person name="Donnadieu C."/>
            <person name="Faraut T."/>
            <person name="Fievet G."/>
            <person name="Helmstetter N."/>
            <person name="King M."/>
            <person name="Knapp S.J."/>
            <person name="Lai Z."/>
            <person name="Le Paslier M.C."/>
            <person name="Lippi Y."/>
            <person name="Lorenzon L."/>
            <person name="Mandel J.R."/>
            <person name="Marage G."/>
            <person name="Marchand G."/>
            <person name="Marquand E."/>
            <person name="Bret-Mestries E."/>
            <person name="Morien E."/>
            <person name="Nambeesan S."/>
            <person name="Nguyen T."/>
            <person name="Pegot-Espagnet P."/>
            <person name="Pouilly N."/>
            <person name="Raftis F."/>
            <person name="Sallet E."/>
            <person name="Schiex T."/>
            <person name="Thomas J."/>
            <person name="Vandecasteele C."/>
            <person name="Vares D."/>
            <person name="Vear F."/>
            <person name="Vautrin S."/>
            <person name="Crespi M."/>
            <person name="Mangin B."/>
            <person name="Burke J.M."/>
            <person name="Salse J."/>
            <person name="Munos S."/>
            <person name="Vincourt P."/>
            <person name="Rieseberg L.H."/>
            <person name="Langlade N.B."/>
        </authorList>
    </citation>
    <scope>NUCLEOTIDE SEQUENCE [LARGE SCALE GENOMIC DNA]</scope>
    <source>
        <strain evidence="3">cv. SF193</strain>
    </source>
</reference>
<feature type="domain" description="Reverse transcriptase" evidence="1">
    <location>
        <begin position="1"/>
        <end position="156"/>
    </location>
</feature>
<keyword evidence="2" id="KW-0548">Nucleotidyltransferase</keyword>
<keyword evidence="2" id="KW-0695">RNA-directed DNA polymerase</keyword>
<evidence type="ECO:0000313" key="3">
    <source>
        <dbReference type="Proteomes" id="UP000215914"/>
    </source>
</evidence>
<keyword evidence="2" id="KW-0808">Transferase</keyword>
<dbReference type="PROSITE" id="PS50878">
    <property type="entry name" value="RT_POL"/>
    <property type="match status" value="1"/>
</dbReference>
<name>A0A251VGE6_HELAN</name>
<protein>
    <submittedName>
        <fullName evidence="2">Putative reverse transcriptase domain, Reverse transcriptase zinc-binding domain protein</fullName>
    </submittedName>
</protein>
<dbReference type="InterPro" id="IPR026960">
    <property type="entry name" value="RVT-Znf"/>
</dbReference>
<dbReference type="InParanoid" id="A0A251VGE6"/>
<dbReference type="GO" id="GO:0003964">
    <property type="term" value="F:RNA-directed DNA polymerase activity"/>
    <property type="evidence" value="ECO:0007669"/>
    <property type="project" value="UniProtKB-KW"/>
</dbReference>
<evidence type="ECO:0000313" key="2">
    <source>
        <dbReference type="EMBL" id="OTG34504.1"/>
    </source>
</evidence>
<dbReference type="Proteomes" id="UP000215914">
    <property type="component" value="Chromosome 2"/>
</dbReference>